<sequence length="106" mass="11004">MVVDQLELGTLVLALEIGGVSTPASGEPVGQAAHRGVATGPEQLRDDLSAIRVSQAGERVVAVHPRCRPNTDKRAPPTHVGTVTDTPQLAAGTHHSTRAISRTESA</sequence>
<feature type="region of interest" description="Disordered" evidence="1">
    <location>
        <begin position="66"/>
        <end position="106"/>
    </location>
</feature>
<dbReference type="Proteomes" id="UP000011688">
    <property type="component" value="Unassembled WGS sequence"/>
</dbReference>
<name>L9X1C4_9EURY</name>
<comment type="caution">
    <text evidence="2">The sequence shown here is derived from an EMBL/GenBank/DDBJ whole genome shotgun (WGS) entry which is preliminary data.</text>
</comment>
<accession>L9X1C4</accession>
<protein>
    <submittedName>
        <fullName evidence="2">Uncharacterized protein</fullName>
    </submittedName>
</protein>
<feature type="region of interest" description="Disordered" evidence="1">
    <location>
        <begin position="21"/>
        <end position="41"/>
    </location>
</feature>
<reference evidence="2 3" key="1">
    <citation type="journal article" date="2014" name="PLoS Genet.">
        <title>Phylogenetically driven sequencing of extremely halophilic archaea reveals strategies for static and dynamic osmo-response.</title>
        <authorList>
            <person name="Becker E.A."/>
            <person name="Seitzer P.M."/>
            <person name="Tritt A."/>
            <person name="Larsen D."/>
            <person name="Krusor M."/>
            <person name="Yao A.I."/>
            <person name="Wu D."/>
            <person name="Madern D."/>
            <person name="Eisen J.A."/>
            <person name="Darling A.E."/>
            <person name="Facciotti M.T."/>
        </authorList>
    </citation>
    <scope>NUCLEOTIDE SEQUENCE [LARGE SCALE GENOMIC DNA]</scope>
    <source>
        <strain evidence="2 3">DSM 10524</strain>
    </source>
</reference>
<evidence type="ECO:0000313" key="2">
    <source>
        <dbReference type="EMBL" id="ELY55505.1"/>
    </source>
</evidence>
<evidence type="ECO:0000256" key="1">
    <source>
        <dbReference type="SAM" id="MobiDB-lite"/>
    </source>
</evidence>
<organism evidence="2 3">
    <name type="scientific">Natronococcus amylolyticus DSM 10524</name>
    <dbReference type="NCBI Taxonomy" id="1227497"/>
    <lineage>
        <taxon>Archaea</taxon>
        <taxon>Methanobacteriati</taxon>
        <taxon>Methanobacteriota</taxon>
        <taxon>Stenosarchaea group</taxon>
        <taxon>Halobacteria</taxon>
        <taxon>Halobacteriales</taxon>
        <taxon>Natrialbaceae</taxon>
        <taxon>Natronococcus</taxon>
    </lineage>
</organism>
<keyword evidence="3" id="KW-1185">Reference proteome</keyword>
<gene>
    <name evidence="2" type="ORF">C491_17377</name>
</gene>
<proteinExistence type="predicted"/>
<evidence type="ECO:0000313" key="3">
    <source>
        <dbReference type="Proteomes" id="UP000011688"/>
    </source>
</evidence>
<dbReference type="EMBL" id="AOIB01000031">
    <property type="protein sequence ID" value="ELY55505.1"/>
    <property type="molecule type" value="Genomic_DNA"/>
</dbReference>
<dbReference type="AlphaFoldDB" id="L9X1C4"/>